<evidence type="ECO:0000313" key="3">
    <source>
        <dbReference type="Proteomes" id="UP000597038"/>
    </source>
</evidence>
<accession>A0ABS0QPR0</accession>
<dbReference type="NCBIfam" id="TIGR01641">
    <property type="entry name" value="phageSPP1_gp7"/>
    <property type="match status" value="1"/>
</dbReference>
<keyword evidence="3" id="KW-1185">Reference proteome</keyword>
<dbReference type="RefSeq" id="WP_181895126.1">
    <property type="nucleotide sequence ID" value="NZ_JAEDAQ010000007.1"/>
</dbReference>
<name>A0ABS0QPR0_9STAP</name>
<dbReference type="Proteomes" id="UP000597038">
    <property type="component" value="Unassembled WGS sequence"/>
</dbReference>
<gene>
    <name evidence="2" type="ORF">I9026_05820</name>
</gene>
<dbReference type="EMBL" id="JAEDAQ010000007">
    <property type="protein sequence ID" value="MBH9580887.1"/>
    <property type="molecule type" value="Genomic_DNA"/>
</dbReference>
<comment type="caution">
    <text evidence="2">The sequence shown here is derived from an EMBL/GenBank/DDBJ whole genome shotgun (WGS) entry which is preliminary data.</text>
</comment>
<reference evidence="2 3" key="1">
    <citation type="submission" date="2020-12" db="EMBL/GenBank/DDBJ databases">
        <title>Genomic analysis of Staphylococcus felis from a cat with skin infection.</title>
        <authorList>
            <person name="Aslantas O."/>
            <person name="Keskin O."/>
            <person name="Buyukaltay K."/>
            <person name="Gullu Yucetepe A."/>
        </authorList>
    </citation>
    <scope>NUCLEOTIDE SEQUENCE [LARGE SCALE GENOMIC DNA]</scope>
    <source>
        <strain evidence="2 3">HARRANVET</strain>
    </source>
</reference>
<dbReference type="Pfam" id="PF04233">
    <property type="entry name" value="Phage_Mu_F"/>
    <property type="match status" value="1"/>
</dbReference>
<dbReference type="InterPro" id="IPR006528">
    <property type="entry name" value="Phage_head_morphogenesis_dom"/>
</dbReference>
<protein>
    <submittedName>
        <fullName evidence="2">Minor capsid protein</fullName>
    </submittedName>
</protein>
<sequence>MAKSNVDYWQERERKATEYELKLDATRINEIERIANMMVVEIEKEINAFINKYAEFEGLSYKEAKKKIDATDISAFTDKVKIYVANKDFSEKANKELKQYNTKMYVSREEMLKRQIAFIIAYATAQTEVSIKKHLESVVYREFERQAGILGDSVLVTQRLVDSIVDMQFLGVKWSERLWTNSKEMRQDVEKIVSNVVLRGRHPNEYVKDMRKHLIDTDKRVKSNTERIKTLLLTESARAQSQAMIESFVEKDEEGKYIYLAKIDERTSKVCKGLHRKVFKVKDAKIGENFPPMHPRCRSSAALYVKSEKKRKKNKYFGGNVSISEDKG</sequence>
<feature type="domain" description="Phage head morphogenesis" evidence="1">
    <location>
        <begin position="187"/>
        <end position="300"/>
    </location>
</feature>
<organism evidence="2 3">
    <name type="scientific">Staphylococcus felis</name>
    <dbReference type="NCBI Taxonomy" id="46127"/>
    <lineage>
        <taxon>Bacteria</taxon>
        <taxon>Bacillati</taxon>
        <taxon>Bacillota</taxon>
        <taxon>Bacilli</taxon>
        <taxon>Bacillales</taxon>
        <taxon>Staphylococcaceae</taxon>
        <taxon>Staphylococcus</taxon>
    </lineage>
</organism>
<evidence type="ECO:0000313" key="2">
    <source>
        <dbReference type="EMBL" id="MBH9580887.1"/>
    </source>
</evidence>
<evidence type="ECO:0000259" key="1">
    <source>
        <dbReference type="Pfam" id="PF04233"/>
    </source>
</evidence>
<proteinExistence type="predicted"/>